<keyword evidence="5 7" id="KW-0472">Membrane</keyword>
<accession>A0ABD3CPM7</accession>
<organism evidence="8 9">
    <name type="scientific">Castilleja foliolosa</name>
    <dbReference type="NCBI Taxonomy" id="1961234"/>
    <lineage>
        <taxon>Eukaryota</taxon>
        <taxon>Viridiplantae</taxon>
        <taxon>Streptophyta</taxon>
        <taxon>Embryophyta</taxon>
        <taxon>Tracheophyta</taxon>
        <taxon>Spermatophyta</taxon>
        <taxon>Magnoliopsida</taxon>
        <taxon>eudicotyledons</taxon>
        <taxon>Gunneridae</taxon>
        <taxon>Pentapetalae</taxon>
        <taxon>asterids</taxon>
        <taxon>lamiids</taxon>
        <taxon>Lamiales</taxon>
        <taxon>Orobanchaceae</taxon>
        <taxon>Pedicularideae</taxon>
        <taxon>Castillejinae</taxon>
        <taxon>Castilleja</taxon>
    </lineage>
</organism>
<sequence length="293" mass="32568">MEMEENGIMEQQRSRKSKGGLITMPFIIANEAFEKVASYGLLPNMVLYLMNEYNMGVTKAANTMFFWSAATNFMPLIGAFLSDSFLGRFLTISLGSISSLLGTTLLWLTATITKARPPQCDQFTQKCKLASPAQYTFLLSSFGLISIGAGGIRPCSLAFGADQLTNRENNPNNERVLESFFGWYYASAAVSVLIALTCVVYIQDHMGWKIGFGVPALLMLFSALLFLVASSLYVKENANKSLFTGFAQVAIVAYKNRHLAFPQHDSNNYHYEKGSAYTSPTDKLRSCWVLYER</sequence>
<dbReference type="AlphaFoldDB" id="A0ABD3CPM7"/>
<comment type="subcellular location">
    <subcellularLocation>
        <location evidence="1">Membrane</location>
        <topology evidence="1">Multi-pass membrane protein</topology>
    </subcellularLocation>
</comment>
<feature type="transmembrane region" description="Helical" evidence="7">
    <location>
        <begin position="89"/>
        <end position="108"/>
    </location>
</feature>
<evidence type="ECO:0000256" key="4">
    <source>
        <dbReference type="ARBA" id="ARBA00022989"/>
    </source>
</evidence>
<feature type="transmembrane region" description="Helical" evidence="7">
    <location>
        <begin position="62"/>
        <end position="82"/>
    </location>
</feature>
<name>A0ABD3CPM7_9LAMI</name>
<feature type="transmembrane region" description="Helical" evidence="7">
    <location>
        <begin position="182"/>
        <end position="202"/>
    </location>
</feature>
<feature type="transmembrane region" description="Helical" evidence="7">
    <location>
        <begin position="21"/>
        <end position="42"/>
    </location>
</feature>
<dbReference type="Pfam" id="PF00854">
    <property type="entry name" value="PTR2"/>
    <property type="match status" value="1"/>
</dbReference>
<evidence type="ECO:0000313" key="8">
    <source>
        <dbReference type="EMBL" id="KAL3631911.1"/>
    </source>
</evidence>
<feature type="transmembrane region" description="Helical" evidence="7">
    <location>
        <begin position="214"/>
        <end position="234"/>
    </location>
</feature>
<proteinExistence type="inferred from homology"/>
<evidence type="ECO:0000256" key="7">
    <source>
        <dbReference type="SAM" id="Phobius"/>
    </source>
</evidence>
<evidence type="ECO:0000256" key="1">
    <source>
        <dbReference type="ARBA" id="ARBA00004141"/>
    </source>
</evidence>
<dbReference type="SUPFAM" id="SSF103473">
    <property type="entry name" value="MFS general substrate transporter"/>
    <property type="match status" value="1"/>
</dbReference>
<evidence type="ECO:0000313" key="9">
    <source>
        <dbReference type="Proteomes" id="UP001632038"/>
    </source>
</evidence>
<comment type="caution">
    <text evidence="8">The sequence shown here is derived from an EMBL/GenBank/DDBJ whole genome shotgun (WGS) entry which is preliminary data.</text>
</comment>
<dbReference type="GO" id="GO:0016020">
    <property type="term" value="C:membrane"/>
    <property type="evidence" value="ECO:0007669"/>
    <property type="project" value="UniProtKB-SubCell"/>
</dbReference>
<comment type="similarity">
    <text evidence="2">Belongs to the major facilitator superfamily. Proton-dependent oligopeptide transporter (POT/PTR) (TC 2.A.17) family.</text>
</comment>
<dbReference type="InterPro" id="IPR000109">
    <property type="entry name" value="POT_fam"/>
</dbReference>
<keyword evidence="4 7" id="KW-1133">Transmembrane helix</keyword>
<evidence type="ECO:0000256" key="5">
    <source>
        <dbReference type="ARBA" id="ARBA00023136"/>
    </source>
</evidence>
<reference evidence="9" key="1">
    <citation type="journal article" date="2024" name="IScience">
        <title>Strigolactones Initiate the Formation of Haustorium-like Structures in Castilleja.</title>
        <authorList>
            <person name="Buerger M."/>
            <person name="Peterson D."/>
            <person name="Chory J."/>
        </authorList>
    </citation>
    <scope>NUCLEOTIDE SEQUENCE [LARGE SCALE GENOMIC DNA]</scope>
</reference>
<protein>
    <submittedName>
        <fullName evidence="8">Uncharacterized protein</fullName>
    </submittedName>
</protein>
<keyword evidence="9" id="KW-1185">Reference proteome</keyword>
<evidence type="ECO:0000256" key="6">
    <source>
        <dbReference type="ARBA" id="ARBA00044504"/>
    </source>
</evidence>
<comment type="similarity">
    <text evidence="6">Belongs to the major facilitator superfamily. Phosphate:H(+) symporter (TC 2.A.1.9) family.</text>
</comment>
<keyword evidence="3 7" id="KW-0812">Transmembrane</keyword>
<dbReference type="EMBL" id="JAVIJP010000032">
    <property type="protein sequence ID" value="KAL3631911.1"/>
    <property type="molecule type" value="Genomic_DNA"/>
</dbReference>
<evidence type="ECO:0000256" key="3">
    <source>
        <dbReference type="ARBA" id="ARBA00022692"/>
    </source>
</evidence>
<dbReference type="Gene3D" id="1.20.1250.20">
    <property type="entry name" value="MFS general substrate transporter like domains"/>
    <property type="match status" value="1"/>
</dbReference>
<dbReference type="InterPro" id="IPR036259">
    <property type="entry name" value="MFS_trans_sf"/>
</dbReference>
<dbReference type="Proteomes" id="UP001632038">
    <property type="component" value="Unassembled WGS sequence"/>
</dbReference>
<evidence type="ECO:0000256" key="2">
    <source>
        <dbReference type="ARBA" id="ARBA00005982"/>
    </source>
</evidence>
<dbReference type="PANTHER" id="PTHR11654">
    <property type="entry name" value="OLIGOPEPTIDE TRANSPORTER-RELATED"/>
    <property type="match status" value="1"/>
</dbReference>
<gene>
    <name evidence="8" type="ORF">CASFOL_024895</name>
</gene>